<accession>A0A382R1X0</accession>
<dbReference type="AlphaFoldDB" id="A0A382R1X0"/>
<feature type="non-terminal residue" evidence="1">
    <location>
        <position position="70"/>
    </location>
</feature>
<protein>
    <submittedName>
        <fullName evidence="1">Uncharacterized protein</fullName>
    </submittedName>
</protein>
<name>A0A382R1X0_9ZZZZ</name>
<dbReference type="EMBL" id="UINC01118203">
    <property type="protein sequence ID" value="SVC91170.1"/>
    <property type="molecule type" value="Genomic_DNA"/>
</dbReference>
<organism evidence="1">
    <name type="scientific">marine metagenome</name>
    <dbReference type="NCBI Taxonomy" id="408172"/>
    <lineage>
        <taxon>unclassified sequences</taxon>
        <taxon>metagenomes</taxon>
        <taxon>ecological metagenomes</taxon>
    </lineage>
</organism>
<reference evidence="1" key="1">
    <citation type="submission" date="2018-05" db="EMBL/GenBank/DDBJ databases">
        <authorList>
            <person name="Lanie J.A."/>
            <person name="Ng W.-L."/>
            <person name="Kazmierczak K.M."/>
            <person name="Andrzejewski T.M."/>
            <person name="Davidsen T.M."/>
            <person name="Wayne K.J."/>
            <person name="Tettelin H."/>
            <person name="Glass J.I."/>
            <person name="Rusch D."/>
            <person name="Podicherti R."/>
            <person name="Tsui H.-C.T."/>
            <person name="Winkler M.E."/>
        </authorList>
    </citation>
    <scope>NUCLEOTIDE SEQUENCE</scope>
</reference>
<sequence length="70" mass="7972">MAVYDNPPTGKLNTKISPLIDGQLPDFIQSDHPVFSRFLKHYYQYLEAGELQLTVTIDKLLLNLQSTSYA</sequence>
<evidence type="ECO:0000313" key="1">
    <source>
        <dbReference type="EMBL" id="SVC91170.1"/>
    </source>
</evidence>
<gene>
    <name evidence="1" type="ORF">METZ01_LOCUS344024</name>
</gene>
<proteinExistence type="predicted"/>